<evidence type="ECO:0000313" key="15">
    <source>
        <dbReference type="Proteomes" id="UP000051586"/>
    </source>
</evidence>
<keyword evidence="2 12" id="KW-0639">Primosome</keyword>
<dbReference type="GO" id="GO:0006269">
    <property type="term" value="P:DNA replication, synthesis of primer"/>
    <property type="evidence" value="ECO:0007669"/>
    <property type="project" value="UniProtKB-UniRule"/>
</dbReference>
<dbReference type="PATRIC" id="fig|1423745.4.peg.1049"/>
<evidence type="ECO:0000256" key="11">
    <source>
        <dbReference type="NCBIfam" id="TIGR00665"/>
    </source>
</evidence>
<evidence type="ECO:0000313" key="14">
    <source>
        <dbReference type="EMBL" id="KRM91267.1"/>
    </source>
</evidence>
<keyword evidence="3 12" id="KW-0235">DNA replication</keyword>
<dbReference type="EC" id="5.6.2.3" evidence="11 12"/>
<dbReference type="InterPro" id="IPR007693">
    <property type="entry name" value="DNA_helicase_DnaB-like_N"/>
</dbReference>
<dbReference type="STRING" id="1423745.GCA_001311215_01148"/>
<comment type="similarity">
    <text evidence="1 12">Belongs to the helicase family. DnaB subfamily.</text>
</comment>
<keyword evidence="8 12" id="KW-0238">DNA-binding</keyword>
<evidence type="ECO:0000256" key="3">
    <source>
        <dbReference type="ARBA" id="ARBA00022705"/>
    </source>
</evidence>
<dbReference type="InterPro" id="IPR016136">
    <property type="entry name" value="DNA_helicase_N/primase_C"/>
</dbReference>
<dbReference type="FunFam" id="3.40.50.300:FF:000076">
    <property type="entry name" value="Replicative DNA helicase"/>
    <property type="match status" value="1"/>
</dbReference>
<dbReference type="PANTHER" id="PTHR30153:SF2">
    <property type="entry name" value="REPLICATIVE DNA HELICASE"/>
    <property type="match status" value="1"/>
</dbReference>
<dbReference type="GO" id="GO:0005829">
    <property type="term" value="C:cytosol"/>
    <property type="evidence" value="ECO:0007669"/>
    <property type="project" value="TreeGrafter"/>
</dbReference>
<evidence type="ECO:0000256" key="1">
    <source>
        <dbReference type="ARBA" id="ARBA00008428"/>
    </source>
</evidence>
<dbReference type="AlphaFoldDB" id="A0A0R2CUH4"/>
<dbReference type="GO" id="GO:0043139">
    <property type="term" value="F:5'-3' DNA helicase activity"/>
    <property type="evidence" value="ECO:0007669"/>
    <property type="project" value="UniProtKB-EC"/>
</dbReference>
<dbReference type="InterPro" id="IPR036185">
    <property type="entry name" value="DNA_heli_DnaB-like_N_sf"/>
</dbReference>
<dbReference type="FunFam" id="1.10.860.10:FF:000001">
    <property type="entry name" value="Replicative DNA helicase"/>
    <property type="match status" value="1"/>
</dbReference>
<feature type="domain" description="SF4 helicase" evidence="13">
    <location>
        <begin position="181"/>
        <end position="465"/>
    </location>
</feature>
<evidence type="ECO:0000256" key="7">
    <source>
        <dbReference type="ARBA" id="ARBA00022840"/>
    </source>
</evidence>
<dbReference type="NCBIfam" id="NF004384">
    <property type="entry name" value="PRK05748.1"/>
    <property type="match status" value="1"/>
</dbReference>
<dbReference type="Proteomes" id="UP000051586">
    <property type="component" value="Unassembled WGS sequence"/>
</dbReference>
<comment type="catalytic activity">
    <reaction evidence="10 12">
        <text>ATP + H2O = ADP + phosphate + H(+)</text>
        <dbReference type="Rhea" id="RHEA:13065"/>
        <dbReference type="ChEBI" id="CHEBI:15377"/>
        <dbReference type="ChEBI" id="CHEBI:15378"/>
        <dbReference type="ChEBI" id="CHEBI:30616"/>
        <dbReference type="ChEBI" id="CHEBI:43474"/>
        <dbReference type="ChEBI" id="CHEBI:456216"/>
        <dbReference type="EC" id="5.6.2.3"/>
    </reaction>
</comment>
<dbReference type="RefSeq" id="WP_009166392.1">
    <property type="nucleotide sequence ID" value="NZ_AYZI01000006.1"/>
</dbReference>
<dbReference type="PANTHER" id="PTHR30153">
    <property type="entry name" value="REPLICATIVE DNA HELICASE DNAB"/>
    <property type="match status" value="1"/>
</dbReference>
<dbReference type="InterPro" id="IPR007692">
    <property type="entry name" value="DNA_helicase_DnaB"/>
</dbReference>
<dbReference type="GO" id="GO:1990077">
    <property type="term" value="C:primosome complex"/>
    <property type="evidence" value="ECO:0007669"/>
    <property type="project" value="UniProtKB-UniRule"/>
</dbReference>
<dbReference type="Gene3D" id="3.40.50.300">
    <property type="entry name" value="P-loop containing nucleotide triphosphate hydrolases"/>
    <property type="match status" value="1"/>
</dbReference>
<evidence type="ECO:0000256" key="8">
    <source>
        <dbReference type="ARBA" id="ARBA00023125"/>
    </source>
</evidence>
<accession>A0A0R2CUH4</accession>
<dbReference type="GO" id="GO:0003677">
    <property type="term" value="F:DNA binding"/>
    <property type="evidence" value="ECO:0007669"/>
    <property type="project" value="UniProtKB-UniRule"/>
</dbReference>
<evidence type="ECO:0000256" key="12">
    <source>
        <dbReference type="RuleBase" id="RU362085"/>
    </source>
</evidence>
<keyword evidence="5 12" id="KW-0378">Hydrolase</keyword>
<dbReference type="EMBL" id="AYZI01000006">
    <property type="protein sequence ID" value="KRM91267.1"/>
    <property type="molecule type" value="Genomic_DNA"/>
</dbReference>
<name>A0A0R2CUH4_9LACO</name>
<keyword evidence="6 12" id="KW-0347">Helicase</keyword>
<dbReference type="Pfam" id="PF00772">
    <property type="entry name" value="DnaB"/>
    <property type="match status" value="1"/>
</dbReference>
<proteinExistence type="inferred from homology"/>
<dbReference type="GO" id="GO:0042802">
    <property type="term" value="F:identical protein binding"/>
    <property type="evidence" value="ECO:0007669"/>
    <property type="project" value="UniProtKB-ARBA"/>
</dbReference>
<evidence type="ECO:0000256" key="10">
    <source>
        <dbReference type="ARBA" id="ARBA00048954"/>
    </source>
</evidence>
<evidence type="ECO:0000256" key="2">
    <source>
        <dbReference type="ARBA" id="ARBA00022515"/>
    </source>
</evidence>
<evidence type="ECO:0000256" key="9">
    <source>
        <dbReference type="ARBA" id="ARBA00023235"/>
    </source>
</evidence>
<evidence type="ECO:0000256" key="5">
    <source>
        <dbReference type="ARBA" id="ARBA00022801"/>
    </source>
</evidence>
<dbReference type="PROSITE" id="PS51199">
    <property type="entry name" value="SF4_HELICASE"/>
    <property type="match status" value="1"/>
</dbReference>
<keyword evidence="7 12" id="KW-0067">ATP-binding</keyword>
<dbReference type="GO" id="GO:0016887">
    <property type="term" value="F:ATP hydrolysis activity"/>
    <property type="evidence" value="ECO:0007669"/>
    <property type="project" value="RHEA"/>
</dbReference>
<dbReference type="InterPro" id="IPR027417">
    <property type="entry name" value="P-loop_NTPase"/>
</dbReference>
<dbReference type="CDD" id="cd00984">
    <property type="entry name" value="DnaB_C"/>
    <property type="match status" value="1"/>
</dbReference>
<comment type="caution">
    <text evidence="14">The sequence shown here is derived from an EMBL/GenBank/DDBJ whole genome shotgun (WGS) entry which is preliminary data.</text>
</comment>
<keyword evidence="4 12" id="KW-0547">Nucleotide-binding</keyword>
<dbReference type="SUPFAM" id="SSF48024">
    <property type="entry name" value="N-terminal domain of DnaB helicase"/>
    <property type="match status" value="1"/>
</dbReference>
<dbReference type="GO" id="GO:0005524">
    <property type="term" value="F:ATP binding"/>
    <property type="evidence" value="ECO:0007669"/>
    <property type="project" value="UniProtKB-UniRule"/>
</dbReference>
<dbReference type="Gene3D" id="1.10.860.10">
    <property type="entry name" value="DNAb Helicase, Chain A"/>
    <property type="match status" value="1"/>
</dbReference>
<sequence>MDNDILTDRTPPHNNEAEKAVLGSLFINPDALPDAMEYLQPADFYRRAHQFIFQAMLDLSDDDQGIDAVTVTDKLKSQNQLDDVGGVAYIVELADSVPTAANLVYYAKIVAKKATLRRLIQTATKIASTSYDEDGDVETVLDNAERDIMNVTDNRNQSGFKAIKDVLAASFTKIDELSKNGGDDVTGLPTGYKVLDEMTTGLHPGELIILAARPAVGKTAFALNIAQNVGIKTNKTVAVFSLEMSAESLVNRMLCAEGSIDANHLRTGELSSDEWNSLTVAMGTLSNAKVFIDDTPGARMASIRANCRRLKKEADRDAANDGGLGLIVVDYLQLIEGSTRESRQQEVSEISRQLKKLANELQVPIIALSQLSRGVEQRQDKRPVLSDIRESGSIEQDADIVAFLYRDDYYERDDGEDSEQQNDTGNDNVGEVEVIIEKNRSGPRGTVKLLFVKSYNKFSSISYAQA</sequence>
<protein>
    <recommendedName>
        <fullName evidence="11 12">Replicative DNA helicase</fullName>
        <ecNumber evidence="11 12">5.6.2.3</ecNumber>
    </recommendedName>
</protein>
<keyword evidence="9" id="KW-0413">Isomerase</keyword>
<organism evidence="14 15">
    <name type="scientific">Fructilactobacillus florum DSM 22689 = JCM 16035</name>
    <dbReference type="NCBI Taxonomy" id="1423745"/>
    <lineage>
        <taxon>Bacteria</taxon>
        <taxon>Bacillati</taxon>
        <taxon>Bacillota</taxon>
        <taxon>Bacilli</taxon>
        <taxon>Lactobacillales</taxon>
        <taxon>Lactobacillaceae</taxon>
        <taxon>Fructilactobacillus</taxon>
    </lineage>
</organism>
<evidence type="ECO:0000256" key="6">
    <source>
        <dbReference type="ARBA" id="ARBA00022806"/>
    </source>
</evidence>
<evidence type="ECO:0000259" key="13">
    <source>
        <dbReference type="PROSITE" id="PS51199"/>
    </source>
</evidence>
<comment type="function">
    <text evidence="12">The main replicative DNA helicase, it participates in initiation and elongation during chromosome replication. Travels ahead of the DNA replisome, separating dsDNA into templates for DNA synthesis. A processive ATP-dependent 5'-3' DNA helicase it has DNA-dependent ATPase activity.</text>
</comment>
<dbReference type="SUPFAM" id="SSF52540">
    <property type="entry name" value="P-loop containing nucleoside triphosphate hydrolases"/>
    <property type="match status" value="1"/>
</dbReference>
<evidence type="ECO:0000256" key="4">
    <source>
        <dbReference type="ARBA" id="ARBA00022741"/>
    </source>
</evidence>
<gene>
    <name evidence="14" type="ORF">FC87_GL000987</name>
</gene>
<dbReference type="NCBIfam" id="TIGR00665">
    <property type="entry name" value="DnaB"/>
    <property type="match status" value="1"/>
</dbReference>
<dbReference type="InterPro" id="IPR007694">
    <property type="entry name" value="DNA_helicase_DnaB-like_C"/>
</dbReference>
<reference evidence="14 15" key="1">
    <citation type="journal article" date="2015" name="Genome Announc.">
        <title>Expanding the biotechnology potential of lactobacilli through comparative genomics of 213 strains and associated genera.</title>
        <authorList>
            <person name="Sun Z."/>
            <person name="Harris H.M."/>
            <person name="McCann A."/>
            <person name="Guo C."/>
            <person name="Argimon S."/>
            <person name="Zhang W."/>
            <person name="Yang X."/>
            <person name="Jeffery I.B."/>
            <person name="Cooney J.C."/>
            <person name="Kagawa T.F."/>
            <person name="Liu W."/>
            <person name="Song Y."/>
            <person name="Salvetti E."/>
            <person name="Wrobel A."/>
            <person name="Rasinkangas P."/>
            <person name="Parkhill J."/>
            <person name="Rea M.C."/>
            <person name="O'Sullivan O."/>
            <person name="Ritari J."/>
            <person name="Douillard F.P."/>
            <person name="Paul Ross R."/>
            <person name="Yang R."/>
            <person name="Briner A.E."/>
            <person name="Felis G.E."/>
            <person name="de Vos W.M."/>
            <person name="Barrangou R."/>
            <person name="Klaenhammer T.R."/>
            <person name="Caufield P.W."/>
            <person name="Cui Y."/>
            <person name="Zhang H."/>
            <person name="O'Toole P.W."/>
        </authorList>
    </citation>
    <scope>NUCLEOTIDE SEQUENCE [LARGE SCALE GENOMIC DNA]</scope>
    <source>
        <strain evidence="14 15">DSM 22689</strain>
    </source>
</reference>
<dbReference type="Pfam" id="PF03796">
    <property type="entry name" value="DnaB_C"/>
    <property type="match status" value="1"/>
</dbReference>